<dbReference type="RefSeq" id="XP_026296827.1">
    <property type="nucleotide sequence ID" value="XM_026441042.1"/>
</dbReference>
<dbReference type="InterPro" id="IPR013106">
    <property type="entry name" value="Ig_V-set"/>
</dbReference>
<dbReference type="Gene3D" id="2.60.40.10">
    <property type="entry name" value="Immunoglobulins"/>
    <property type="match status" value="2"/>
</dbReference>
<dbReference type="RefSeq" id="XP_016772499.1">
    <property type="nucleotide sequence ID" value="XM_016917010.2"/>
</dbReference>
<organism evidence="2">
    <name type="scientific">Apis mellifera</name>
    <name type="common">Honeybee</name>
    <dbReference type="NCBI Taxonomy" id="7460"/>
    <lineage>
        <taxon>Eukaryota</taxon>
        <taxon>Metazoa</taxon>
        <taxon>Ecdysozoa</taxon>
        <taxon>Arthropoda</taxon>
        <taxon>Hexapoda</taxon>
        <taxon>Insecta</taxon>
        <taxon>Pterygota</taxon>
        <taxon>Neoptera</taxon>
        <taxon>Endopterygota</taxon>
        <taxon>Hymenoptera</taxon>
        <taxon>Apocrita</taxon>
        <taxon>Aculeata</taxon>
        <taxon>Apoidea</taxon>
        <taxon>Anthophila</taxon>
        <taxon>Apidae</taxon>
        <taxon>Apis</taxon>
    </lineage>
</organism>
<dbReference type="EnsemblMetazoa" id="XM_016916998">
    <property type="protein sequence ID" value="XP_016772487"/>
    <property type="gene ID" value="LOC412813"/>
</dbReference>
<dbReference type="PANTHER" id="PTHR23279:SF12">
    <property type="entry name" value="DEFECTIVE PROBOSCIS EXTENSION RESPONSE 14, ISOFORM A-RELATED"/>
    <property type="match status" value="1"/>
</dbReference>
<accession>A0A8B7KR54</accession>
<dbReference type="InterPro" id="IPR007110">
    <property type="entry name" value="Ig-like_dom"/>
</dbReference>
<reference evidence="3" key="3">
    <citation type="submission" date="2025-05" db="UniProtKB">
        <authorList>
            <consortium name="RefSeq"/>
        </authorList>
    </citation>
    <scope>NUCLEOTIDE SEQUENCE [LARGE SCALE GENOMIC DNA]</scope>
    <source>
        <strain evidence="3 4">DH4</strain>
        <tissue evidence="4 5">Whole body</tissue>
    </source>
</reference>
<dbReference type="PANTHER" id="PTHR23279">
    <property type="entry name" value="DEFECTIVE PROBOSCIS EXTENSION RESPONSE DPR -RELATED"/>
    <property type="match status" value="1"/>
</dbReference>
<dbReference type="RefSeq" id="XP_016772504.1">
    <property type="nucleotide sequence ID" value="XM_016917015.2"/>
</dbReference>
<evidence type="ECO:0000313" key="5">
    <source>
        <dbReference type="RefSeq" id="XP_016772499.1"/>
    </source>
</evidence>
<proteinExistence type="predicted"/>
<reference evidence="2" key="1">
    <citation type="submission" date="2021-01" db="UniProtKB">
        <authorList>
            <consortium name="EnsemblMetazoa"/>
        </authorList>
    </citation>
    <scope>IDENTIFICATION</scope>
    <source>
        <strain evidence="2">DH4</strain>
    </source>
</reference>
<feature type="domain" description="Ig-like" evidence="1">
    <location>
        <begin position="124"/>
        <end position="221"/>
    </location>
</feature>
<dbReference type="OrthoDB" id="6354602at2759"/>
<accession>A0A7M7L2Z9</accession>
<feature type="domain" description="Ig-like" evidence="1">
    <location>
        <begin position="229"/>
        <end position="331"/>
    </location>
</feature>
<gene>
    <name evidence="4 5 6 7" type="primary">LOC412813</name>
</gene>
<dbReference type="PROSITE" id="PS50835">
    <property type="entry name" value="IG_LIKE"/>
    <property type="match status" value="2"/>
</dbReference>
<evidence type="ECO:0000313" key="6">
    <source>
        <dbReference type="RefSeq" id="XP_016772504.1"/>
    </source>
</evidence>
<dbReference type="InterPro" id="IPR037448">
    <property type="entry name" value="Zig-8"/>
</dbReference>
<evidence type="ECO:0000313" key="4">
    <source>
        <dbReference type="RefSeq" id="XP_016772487.1"/>
    </source>
</evidence>
<dbReference type="EnsemblMetazoa" id="XM_016917015">
    <property type="protein sequence ID" value="XP_016772504"/>
    <property type="gene ID" value="LOC412813"/>
</dbReference>
<dbReference type="InterPro" id="IPR036179">
    <property type="entry name" value="Ig-like_dom_sf"/>
</dbReference>
<dbReference type="Pfam" id="PF07686">
    <property type="entry name" value="V-set"/>
    <property type="match status" value="1"/>
</dbReference>
<accession>A0A7M7ISA8</accession>
<keyword evidence="3" id="KW-1185">Reference proteome</keyword>
<dbReference type="SMART" id="SM00409">
    <property type="entry name" value="IG"/>
    <property type="match status" value="2"/>
</dbReference>
<dbReference type="KEGG" id="ame:412813"/>
<dbReference type="InterPro" id="IPR003599">
    <property type="entry name" value="Ig_sub"/>
</dbReference>
<dbReference type="GO" id="GO:0032589">
    <property type="term" value="C:neuron projection membrane"/>
    <property type="evidence" value="ECO:0007669"/>
    <property type="project" value="TreeGrafter"/>
</dbReference>
<dbReference type="EnsemblMetazoa" id="XM_026441042">
    <property type="protein sequence ID" value="XP_026296827"/>
    <property type="gene ID" value="LOC412813"/>
</dbReference>
<dbReference type="SMART" id="SM00408">
    <property type="entry name" value="IGc2"/>
    <property type="match status" value="2"/>
</dbReference>
<dbReference type="Proteomes" id="UP000005203">
    <property type="component" value="Linkage group LG1"/>
</dbReference>
<dbReference type="RefSeq" id="XP_016772487.1">
    <property type="nucleotide sequence ID" value="XM_016916998.2"/>
</dbReference>
<evidence type="ECO:0000313" key="2">
    <source>
        <dbReference type="EnsemblMetazoa" id="XP_016772504"/>
    </source>
</evidence>
<evidence type="ECO:0000259" key="1">
    <source>
        <dbReference type="PROSITE" id="PS50835"/>
    </source>
</evidence>
<dbReference type="SUPFAM" id="SSF48726">
    <property type="entry name" value="Immunoglobulin"/>
    <property type="match status" value="2"/>
</dbReference>
<dbReference type="CDD" id="cd00096">
    <property type="entry name" value="Ig"/>
    <property type="match status" value="1"/>
</dbReference>
<sequence>MIGYLWMIRRKSLRKLVLGDDSDVEAAVREPQQRGQIRKGGATRRAIMCSVMWLLRLLTTCCLVYLSTSDFHTDLSIITDSISTKSTTAAKRSVPTDAPMLNYIFDAHSTLNKHQHHHDHRWGPHFEGESKNMTVQAGGSALLDCRISLLQDKTVSWVRRQDNGEKVNLLTVGQQTYIGDPRYTVKFQYPDNWRLQIRPVNSSDEGQYECQVSTHPPKYIHVNLHINAPSVQIVDALGEPLRDKYYEADSTIELLCVVRHIAMQVQYSVVQWLHGNRVLNYDTTRGGISVKTDLMEEGANSTLSIARVGPADSGNYTCHLTTMPDQPATVHVHVLNGESLAELHHGSAEVSSSGSLLLLLCVFLGRIQQVLR</sequence>
<dbReference type="InterPro" id="IPR013783">
    <property type="entry name" value="Ig-like_fold"/>
</dbReference>
<dbReference type="EnsemblMetazoa" id="XM_016917010">
    <property type="protein sequence ID" value="XP_016772499"/>
    <property type="gene ID" value="LOC412813"/>
</dbReference>
<dbReference type="AlphaFoldDB" id="A0A7M7ISA8"/>
<evidence type="ECO:0000313" key="3">
    <source>
        <dbReference type="Proteomes" id="UP000005203"/>
    </source>
</evidence>
<dbReference type="InterPro" id="IPR003598">
    <property type="entry name" value="Ig_sub2"/>
</dbReference>
<name>A0A7M7ISA8_APIME</name>
<evidence type="ECO:0000313" key="7">
    <source>
        <dbReference type="RefSeq" id="XP_026296827.1"/>
    </source>
</evidence>
<dbReference type="GO" id="GO:0050808">
    <property type="term" value="P:synapse organization"/>
    <property type="evidence" value="ECO:0007669"/>
    <property type="project" value="TreeGrafter"/>
</dbReference>
<protein>
    <submittedName>
        <fullName evidence="4 5">Zwei Ig domain protein zig-8 isoform X1</fullName>
    </submittedName>
</protein>
<dbReference type="FunFam" id="2.60.40.10:FF:001606">
    <property type="entry name" value="uncharacterized protein LOC108091111"/>
    <property type="match status" value="1"/>
</dbReference>
<dbReference type="GeneID" id="412813"/>
<accession>A0A8B7KRA8</accession>
<reference evidence="6 7" key="2">
    <citation type="submission" date="2025-04" db="UniProtKB">
        <authorList>
            <consortium name="RefSeq"/>
        </authorList>
    </citation>
    <scope>IDENTIFICATION</scope>
    <source>
        <strain evidence="3 6">DH4</strain>
        <tissue evidence="6 7">Whole body</tissue>
    </source>
</reference>